<dbReference type="GO" id="GO:0050769">
    <property type="term" value="P:positive regulation of neurogenesis"/>
    <property type="evidence" value="ECO:0007669"/>
    <property type="project" value="TreeGrafter"/>
</dbReference>
<dbReference type="Gene3D" id="3.30.160.60">
    <property type="entry name" value="Classic Zinc Finger"/>
    <property type="match status" value="1"/>
</dbReference>
<organism evidence="7 8">
    <name type="scientific">Aquarana catesbeiana</name>
    <name type="common">American bullfrog</name>
    <name type="synonym">Rana catesbeiana</name>
    <dbReference type="NCBI Taxonomy" id="8400"/>
    <lineage>
        <taxon>Eukaryota</taxon>
        <taxon>Metazoa</taxon>
        <taxon>Chordata</taxon>
        <taxon>Craniata</taxon>
        <taxon>Vertebrata</taxon>
        <taxon>Euteleostomi</taxon>
        <taxon>Amphibia</taxon>
        <taxon>Batrachia</taxon>
        <taxon>Anura</taxon>
        <taxon>Neobatrachia</taxon>
        <taxon>Ranoidea</taxon>
        <taxon>Ranidae</taxon>
        <taxon>Aquarana</taxon>
    </lineage>
</organism>
<evidence type="ECO:0000256" key="4">
    <source>
        <dbReference type="ARBA" id="ARBA00022833"/>
    </source>
</evidence>
<dbReference type="SUPFAM" id="SSF57667">
    <property type="entry name" value="beta-beta-alpha zinc fingers"/>
    <property type="match status" value="1"/>
</dbReference>
<sequence>GKPFACDYCHFTTKHKKNLRLHVQCRHTLLYQEWSQRHPEETPCRRRPFFSHQQIEQLKQQQQYDQLEDENSSVPHAEGQPRELTYHLLHPQSQEEGQAEDTLEGATIIYEQDVEADELATQAALDLLLNMSAQRDGSGGPLQVAVVKSMDSQESEVTSQEPHMAQVLTLHMDERQVTDVQETGYEESSVPEAGYEGTVQQITINSAFTTAEYNLVNAENMQASLCSNNDALSRSPQTQLANSVKDRNTLQILNKPPQPHVTANQAQASAKKFSCKICNSAFWGRAEMETHKKAHIEGRSGFRCPDCDFTADDWPEVRVRFSRKGHLKFHLQRLHTGASMEQPEQAEHRSAPIVDEEHIFLTQEETMSSQEDTAYIQEITTADGQTLQQLVTADNQVQYIISQEGVPHLIPQEYVVLPEGHHIQVQDGQITHIQYEPGGPFLQDPQIHFVPMSPSQQLLTQEQLEAAARSAVTAVADAAMAQTVYTAETDSALQQEIQYDVITLGE</sequence>
<keyword evidence="4" id="KW-0862">Zinc</keyword>
<keyword evidence="1" id="KW-0479">Metal-binding</keyword>
<dbReference type="GO" id="GO:0007420">
    <property type="term" value="P:brain development"/>
    <property type="evidence" value="ECO:0007669"/>
    <property type="project" value="TreeGrafter"/>
</dbReference>
<reference evidence="8" key="1">
    <citation type="journal article" date="2017" name="Nat. Commun.">
        <title>The North American bullfrog draft genome provides insight into hormonal regulation of long noncoding RNA.</title>
        <authorList>
            <person name="Hammond S.A."/>
            <person name="Warren R.L."/>
            <person name="Vandervalk B.P."/>
            <person name="Kucuk E."/>
            <person name="Khan H."/>
            <person name="Gibb E.A."/>
            <person name="Pandoh P."/>
            <person name="Kirk H."/>
            <person name="Zhao Y."/>
            <person name="Jones M."/>
            <person name="Mungall A.J."/>
            <person name="Coope R."/>
            <person name="Pleasance S."/>
            <person name="Moore R.A."/>
            <person name="Holt R.A."/>
            <person name="Round J.M."/>
            <person name="Ohora S."/>
            <person name="Walle B.V."/>
            <person name="Veldhoen N."/>
            <person name="Helbing C.C."/>
            <person name="Birol I."/>
        </authorList>
    </citation>
    <scope>NUCLEOTIDE SEQUENCE [LARGE SCALE GENOMIC DNA]</scope>
</reference>
<dbReference type="PROSITE" id="PS00028">
    <property type="entry name" value="ZINC_FINGER_C2H2_1"/>
    <property type="match status" value="1"/>
</dbReference>
<dbReference type="AlphaFoldDB" id="A0A2G9QQE9"/>
<dbReference type="OrthoDB" id="8117402at2759"/>
<dbReference type="GO" id="GO:0008270">
    <property type="term" value="F:zinc ion binding"/>
    <property type="evidence" value="ECO:0007669"/>
    <property type="project" value="UniProtKB-KW"/>
</dbReference>
<dbReference type="InterPro" id="IPR013087">
    <property type="entry name" value="Znf_C2H2_type"/>
</dbReference>
<dbReference type="GO" id="GO:0000978">
    <property type="term" value="F:RNA polymerase II cis-regulatory region sequence-specific DNA binding"/>
    <property type="evidence" value="ECO:0007669"/>
    <property type="project" value="TreeGrafter"/>
</dbReference>
<keyword evidence="8" id="KW-1185">Reference proteome</keyword>
<dbReference type="GO" id="GO:0045944">
    <property type="term" value="P:positive regulation of transcription by RNA polymerase II"/>
    <property type="evidence" value="ECO:0007669"/>
    <property type="project" value="TreeGrafter"/>
</dbReference>
<keyword evidence="3 5" id="KW-0863">Zinc-finger</keyword>
<dbReference type="EMBL" id="KV944523">
    <property type="protein sequence ID" value="PIO17844.1"/>
    <property type="molecule type" value="Genomic_DNA"/>
</dbReference>
<feature type="non-terminal residue" evidence="7">
    <location>
        <position position="1"/>
    </location>
</feature>
<evidence type="ECO:0000256" key="3">
    <source>
        <dbReference type="ARBA" id="ARBA00022771"/>
    </source>
</evidence>
<evidence type="ECO:0000259" key="6">
    <source>
        <dbReference type="PROSITE" id="PS50157"/>
    </source>
</evidence>
<dbReference type="Proteomes" id="UP000228934">
    <property type="component" value="Unassembled WGS sequence"/>
</dbReference>
<name>A0A2G9QQE9_AQUCT</name>
<evidence type="ECO:0000256" key="1">
    <source>
        <dbReference type="ARBA" id="ARBA00022723"/>
    </source>
</evidence>
<dbReference type="SMART" id="SM00355">
    <property type="entry name" value="ZnF_C2H2"/>
    <property type="match status" value="3"/>
</dbReference>
<feature type="domain" description="C2H2-type" evidence="6">
    <location>
        <begin position="273"/>
        <end position="300"/>
    </location>
</feature>
<dbReference type="InterPro" id="IPR036236">
    <property type="entry name" value="Znf_C2H2_sf"/>
</dbReference>
<evidence type="ECO:0000256" key="5">
    <source>
        <dbReference type="PROSITE-ProRule" id="PRU00042"/>
    </source>
</evidence>
<proteinExistence type="predicted"/>
<dbReference type="PANTHER" id="PTHR24403:SF36">
    <property type="entry name" value="ZINC FINGER PROTEIN 335"/>
    <property type="match status" value="1"/>
</dbReference>
<evidence type="ECO:0000313" key="7">
    <source>
        <dbReference type="EMBL" id="PIO17844.1"/>
    </source>
</evidence>
<dbReference type="PANTHER" id="PTHR24403">
    <property type="entry name" value="ZINC FINGER PROTEIN"/>
    <property type="match status" value="1"/>
</dbReference>
<evidence type="ECO:0000313" key="8">
    <source>
        <dbReference type="Proteomes" id="UP000228934"/>
    </source>
</evidence>
<keyword evidence="2" id="KW-0677">Repeat</keyword>
<dbReference type="GO" id="GO:0005634">
    <property type="term" value="C:nucleus"/>
    <property type="evidence" value="ECO:0007669"/>
    <property type="project" value="TreeGrafter"/>
</dbReference>
<protein>
    <recommendedName>
        <fullName evidence="6">C2H2-type domain-containing protein</fullName>
    </recommendedName>
</protein>
<accession>A0A2G9QQE9</accession>
<gene>
    <name evidence="7" type="ORF">AB205_0038190</name>
</gene>
<dbReference type="InterPro" id="IPR050688">
    <property type="entry name" value="Zinc_finger/UBP_domain"/>
</dbReference>
<evidence type="ECO:0000256" key="2">
    <source>
        <dbReference type="ARBA" id="ARBA00022737"/>
    </source>
</evidence>
<dbReference type="PROSITE" id="PS50157">
    <property type="entry name" value="ZINC_FINGER_C2H2_2"/>
    <property type="match status" value="1"/>
</dbReference>